<dbReference type="InterPro" id="IPR032311">
    <property type="entry name" value="DUF4982"/>
</dbReference>
<evidence type="ECO:0000259" key="5">
    <source>
        <dbReference type="Pfam" id="PF02836"/>
    </source>
</evidence>
<keyword evidence="3" id="KW-0326">Glycosidase</keyword>
<evidence type="ECO:0000313" key="10">
    <source>
        <dbReference type="Proteomes" id="UP001285441"/>
    </source>
</evidence>
<dbReference type="InterPro" id="IPR048229">
    <property type="entry name" value="GalB-like"/>
</dbReference>
<accession>A0AAE0NUM9</accession>
<dbReference type="Pfam" id="PF16355">
    <property type="entry name" value="DUF4982"/>
    <property type="match status" value="1"/>
</dbReference>
<dbReference type="AlphaFoldDB" id="A0AAE0NUM9"/>
<dbReference type="InterPro" id="IPR006101">
    <property type="entry name" value="Glyco_hydro_2"/>
</dbReference>
<dbReference type="EMBL" id="JAULSW010000003">
    <property type="protein sequence ID" value="KAK3388006.1"/>
    <property type="molecule type" value="Genomic_DNA"/>
</dbReference>
<dbReference type="PANTHER" id="PTHR42732:SF1">
    <property type="entry name" value="BETA-MANNOSIDASE"/>
    <property type="match status" value="1"/>
</dbReference>
<dbReference type="InterPro" id="IPR006104">
    <property type="entry name" value="Glyco_hydro_2_N"/>
</dbReference>
<dbReference type="Pfam" id="PF00703">
    <property type="entry name" value="Glyco_hydro_2"/>
    <property type="match status" value="1"/>
</dbReference>
<dbReference type="InterPro" id="IPR036156">
    <property type="entry name" value="Beta-gal/glucu_dom_sf"/>
</dbReference>
<dbReference type="InterPro" id="IPR008979">
    <property type="entry name" value="Galactose-bd-like_sf"/>
</dbReference>
<dbReference type="InterPro" id="IPR006103">
    <property type="entry name" value="Glyco_hydro_2_cat"/>
</dbReference>
<name>A0AAE0NUM9_9PEZI</name>
<dbReference type="Gene3D" id="2.60.120.260">
    <property type="entry name" value="Galactose-binding domain-like"/>
    <property type="match status" value="1"/>
</dbReference>
<gene>
    <name evidence="9" type="ORF">B0H63DRAFT_542548</name>
</gene>
<evidence type="ECO:0000259" key="7">
    <source>
        <dbReference type="Pfam" id="PF16355"/>
    </source>
</evidence>
<evidence type="ECO:0000259" key="6">
    <source>
        <dbReference type="Pfam" id="PF02837"/>
    </source>
</evidence>
<reference evidence="9" key="1">
    <citation type="journal article" date="2023" name="Mol. Phylogenet. Evol.">
        <title>Genome-scale phylogeny and comparative genomics of the fungal order Sordariales.</title>
        <authorList>
            <person name="Hensen N."/>
            <person name="Bonometti L."/>
            <person name="Westerberg I."/>
            <person name="Brannstrom I.O."/>
            <person name="Guillou S."/>
            <person name="Cros-Aarteil S."/>
            <person name="Calhoun S."/>
            <person name="Haridas S."/>
            <person name="Kuo A."/>
            <person name="Mondo S."/>
            <person name="Pangilinan J."/>
            <person name="Riley R."/>
            <person name="LaButti K."/>
            <person name="Andreopoulos B."/>
            <person name="Lipzen A."/>
            <person name="Chen C."/>
            <person name="Yan M."/>
            <person name="Daum C."/>
            <person name="Ng V."/>
            <person name="Clum A."/>
            <person name="Steindorff A."/>
            <person name="Ohm R.A."/>
            <person name="Martin F."/>
            <person name="Silar P."/>
            <person name="Natvig D.O."/>
            <person name="Lalanne C."/>
            <person name="Gautier V."/>
            <person name="Ament-Velasquez S.L."/>
            <person name="Kruys A."/>
            <person name="Hutchinson M.I."/>
            <person name="Powell A.J."/>
            <person name="Barry K."/>
            <person name="Miller A.N."/>
            <person name="Grigoriev I.V."/>
            <person name="Debuchy R."/>
            <person name="Gladieux P."/>
            <person name="Hiltunen Thoren M."/>
            <person name="Johannesson H."/>
        </authorList>
    </citation>
    <scope>NUCLEOTIDE SEQUENCE</scope>
    <source>
        <strain evidence="9">CBS 232.78</strain>
    </source>
</reference>
<evidence type="ECO:0000259" key="8">
    <source>
        <dbReference type="Pfam" id="PF18565"/>
    </source>
</evidence>
<reference evidence="9" key="2">
    <citation type="submission" date="2023-06" db="EMBL/GenBank/DDBJ databases">
        <authorList>
            <consortium name="Lawrence Berkeley National Laboratory"/>
            <person name="Haridas S."/>
            <person name="Hensen N."/>
            <person name="Bonometti L."/>
            <person name="Westerberg I."/>
            <person name="Brannstrom I.O."/>
            <person name="Guillou S."/>
            <person name="Cros-Aarteil S."/>
            <person name="Calhoun S."/>
            <person name="Kuo A."/>
            <person name="Mondo S."/>
            <person name="Pangilinan J."/>
            <person name="Riley R."/>
            <person name="LaButti K."/>
            <person name="Andreopoulos B."/>
            <person name="Lipzen A."/>
            <person name="Chen C."/>
            <person name="Yanf M."/>
            <person name="Daum C."/>
            <person name="Ng V."/>
            <person name="Clum A."/>
            <person name="Steindorff A."/>
            <person name="Ohm R."/>
            <person name="Martin F."/>
            <person name="Silar P."/>
            <person name="Natvig D."/>
            <person name="Lalanne C."/>
            <person name="Gautier V."/>
            <person name="Ament-velasquez S.L."/>
            <person name="Kruys A."/>
            <person name="Hutchinson M.I."/>
            <person name="Powell A.J."/>
            <person name="Barry K."/>
            <person name="Miller A.N."/>
            <person name="Grigoriev I.V."/>
            <person name="Debuchy R."/>
            <person name="Gladieux P."/>
            <person name="Thoren M.H."/>
            <person name="Johannesson H."/>
        </authorList>
    </citation>
    <scope>NUCLEOTIDE SEQUENCE</scope>
    <source>
        <strain evidence="9">CBS 232.78</strain>
    </source>
</reference>
<dbReference type="InterPro" id="IPR013783">
    <property type="entry name" value="Ig-like_fold"/>
</dbReference>
<dbReference type="InterPro" id="IPR040605">
    <property type="entry name" value="Glyco_hydro2_dom5"/>
</dbReference>
<dbReference type="Pfam" id="PF02837">
    <property type="entry name" value="Glyco_hydro_2_N"/>
    <property type="match status" value="1"/>
</dbReference>
<dbReference type="Gene3D" id="2.60.40.10">
    <property type="entry name" value="Immunoglobulins"/>
    <property type="match status" value="3"/>
</dbReference>
<evidence type="ECO:0000256" key="2">
    <source>
        <dbReference type="ARBA" id="ARBA00022801"/>
    </source>
</evidence>
<comment type="similarity">
    <text evidence="1">Belongs to the glycosyl hydrolase 2 family.</text>
</comment>
<keyword evidence="10" id="KW-1185">Reference proteome</keyword>
<feature type="domain" description="Glycosyl hydrolases family 2 sugar binding" evidence="6">
    <location>
        <begin position="107"/>
        <end position="226"/>
    </location>
</feature>
<dbReference type="PRINTS" id="PR00132">
    <property type="entry name" value="GLHYDRLASE2"/>
</dbReference>
<dbReference type="PANTHER" id="PTHR42732">
    <property type="entry name" value="BETA-GALACTOSIDASE"/>
    <property type="match status" value="1"/>
</dbReference>
<dbReference type="SUPFAM" id="SSF49785">
    <property type="entry name" value="Galactose-binding domain-like"/>
    <property type="match status" value="1"/>
</dbReference>
<dbReference type="Gene3D" id="3.20.20.80">
    <property type="entry name" value="Glycosidases"/>
    <property type="match status" value="1"/>
</dbReference>
<dbReference type="GO" id="GO:0005975">
    <property type="term" value="P:carbohydrate metabolic process"/>
    <property type="evidence" value="ECO:0007669"/>
    <property type="project" value="InterPro"/>
</dbReference>
<dbReference type="InterPro" id="IPR017853">
    <property type="entry name" value="GH"/>
</dbReference>
<feature type="domain" description="Glycoside hydrolase family 2" evidence="8">
    <location>
        <begin position="783"/>
        <end position="884"/>
    </location>
</feature>
<dbReference type="SUPFAM" id="SSF51445">
    <property type="entry name" value="(Trans)glycosidases"/>
    <property type="match status" value="1"/>
</dbReference>
<feature type="domain" description="DUF4982" evidence="7">
    <location>
        <begin position="710"/>
        <end position="769"/>
    </location>
</feature>
<feature type="domain" description="Glycoside hydrolase family 2 immunoglobulin-like beta-sandwich" evidence="4">
    <location>
        <begin position="242"/>
        <end position="357"/>
    </location>
</feature>
<organism evidence="9 10">
    <name type="scientific">Podospora didyma</name>
    <dbReference type="NCBI Taxonomy" id="330526"/>
    <lineage>
        <taxon>Eukaryota</taxon>
        <taxon>Fungi</taxon>
        <taxon>Dikarya</taxon>
        <taxon>Ascomycota</taxon>
        <taxon>Pezizomycotina</taxon>
        <taxon>Sordariomycetes</taxon>
        <taxon>Sordariomycetidae</taxon>
        <taxon>Sordariales</taxon>
        <taxon>Podosporaceae</taxon>
        <taxon>Podospora</taxon>
    </lineage>
</organism>
<dbReference type="Pfam" id="PF18565">
    <property type="entry name" value="Glyco_hydro2_C5"/>
    <property type="match status" value="1"/>
</dbReference>
<dbReference type="Pfam" id="PF02836">
    <property type="entry name" value="Glyco_hydro_2_C"/>
    <property type="match status" value="1"/>
</dbReference>
<feature type="domain" description="Glycoside hydrolase family 2 catalytic" evidence="5">
    <location>
        <begin position="364"/>
        <end position="497"/>
    </location>
</feature>
<evidence type="ECO:0000313" key="9">
    <source>
        <dbReference type="EMBL" id="KAK3388006.1"/>
    </source>
</evidence>
<dbReference type="InterPro" id="IPR051913">
    <property type="entry name" value="GH2_Domain-Containing"/>
</dbReference>
<protein>
    <submittedName>
        <fullName evidence="9">Glycoside hydrolase family 2 sugar binding protein</fullName>
    </submittedName>
</protein>
<comment type="caution">
    <text evidence="9">The sequence shown here is derived from an EMBL/GenBank/DDBJ whole genome shotgun (WGS) entry which is preliminary data.</text>
</comment>
<proteinExistence type="inferred from homology"/>
<dbReference type="InterPro" id="IPR006102">
    <property type="entry name" value="Ig-like_GH2"/>
</dbReference>
<dbReference type="NCBIfam" id="NF041463">
    <property type="entry name" value="GalB"/>
    <property type="match status" value="1"/>
</dbReference>
<dbReference type="SUPFAM" id="SSF49303">
    <property type="entry name" value="beta-Galactosidase/glucuronidase domain"/>
    <property type="match status" value="1"/>
</dbReference>
<dbReference type="GO" id="GO:0004553">
    <property type="term" value="F:hydrolase activity, hydrolyzing O-glycosyl compounds"/>
    <property type="evidence" value="ECO:0007669"/>
    <property type="project" value="InterPro"/>
</dbReference>
<evidence type="ECO:0000256" key="1">
    <source>
        <dbReference type="ARBA" id="ARBA00007401"/>
    </source>
</evidence>
<keyword evidence="2 9" id="KW-0378">Hydrolase</keyword>
<dbReference type="Proteomes" id="UP001285441">
    <property type="component" value="Unassembled WGS sequence"/>
</dbReference>
<sequence>MASFHWTLTQALATGTTSKDLNSPRERINIYDGWRFQRWAESPDKLAYDKRSDITDERQLLKPWVLPSMNDFVLDPTRRHPIPTTSPDLSSVPFIQKNFDDSAWEHLSLPHDWAIKGPFYTEEVGPVVGGGMGRLPVQGVAWYRRKLTLDAADKGKSIFLDIDGAMSHAVVWVNGHLVGGWPYGYTSFRLDLTPYLEVGEGNQLAIRLDNPVASSRWYPGAGIYRNVWITKADPVHVAQWGTFITSREVSQTSAMLDLQVRLENKVNDTRELKVTTTVYEFDPSTETAGKKVATFPPAAVKIQASQTDSINSSVKLPSPRLWEPRQNQDASLYIAVTQVYSNNDNLIDTYTTRFGIRSVTYSGDNGLLVNGKHVRIQGVNQHHDLGSLGTAFNLRAAERQLETLRELGANAIRMSHNPPAPELLDLTDRMGFLVINEAFDCWEVQKNPNDYHLLFPDWHEADLRSLLRRDRNHPSIIAWSIGNEVGEQYTDVAGAAIAQRLTDIVHQEDPNGRPSTASMNYAKPDMPFPAALDILNLNYQGEGIRDTPAYAGLEGIKTPPLYPAFHAALPEKLLLASESAASLSTRGAYLFPVTNESSAPQTNLVGGGGDPLLRQVSAYELYTAPFGASPDKVFSVQDNNSFVAGEFVWSGWDYLGEPTPYYTARSSYFGIIDLAGFKKDRFWLYQARWRPDLKVVHILPHWSWGAERFGKVTPVHVFTAAEEGELFVNGRSQGRRKRGGSEYRLRWDEVIYEPGEVRAVTYKGGKEWARSEVRTVGEAKRLGLRADREIINGGAKDLAFVTLEVLDGRGQVVPTADHLVTFEVVSGPGEIVATDNGDPYSMVSFSSKERKAFNGLGLVAVKASRPGRVVVKASARGLVAASVTIMAR</sequence>
<evidence type="ECO:0000259" key="4">
    <source>
        <dbReference type="Pfam" id="PF00703"/>
    </source>
</evidence>
<evidence type="ECO:0000256" key="3">
    <source>
        <dbReference type="ARBA" id="ARBA00023295"/>
    </source>
</evidence>